<dbReference type="InterPro" id="IPR036388">
    <property type="entry name" value="WH-like_DNA-bd_sf"/>
</dbReference>
<keyword evidence="9 15" id="KW-0863">Zinc-finger</keyword>
<dbReference type="GO" id="GO:0008270">
    <property type="term" value="F:zinc ion binding"/>
    <property type="evidence" value="ECO:0007669"/>
    <property type="project" value="UniProtKB-KW"/>
</dbReference>
<evidence type="ECO:0000256" key="1">
    <source>
        <dbReference type="ARBA" id="ARBA00000900"/>
    </source>
</evidence>
<dbReference type="InParanoid" id="D3BHA9"/>
<dbReference type="Pfam" id="PF07574">
    <property type="entry name" value="SMC_Nse1"/>
    <property type="match status" value="1"/>
</dbReference>
<dbReference type="EC" id="2.3.2.27" evidence="4 15"/>
<dbReference type="Pfam" id="PF08746">
    <property type="entry name" value="zf-RING-like"/>
    <property type="match status" value="1"/>
</dbReference>
<evidence type="ECO:0000313" key="17">
    <source>
        <dbReference type="EMBL" id="EFA79086.1"/>
    </source>
</evidence>
<comment type="catalytic activity">
    <reaction evidence="1 15">
        <text>S-ubiquitinyl-[E2 ubiquitin-conjugating enzyme]-L-cysteine + [acceptor protein]-L-lysine = [E2 ubiquitin-conjugating enzyme]-L-cysteine + N(6)-ubiquitinyl-[acceptor protein]-L-lysine.</text>
        <dbReference type="EC" id="2.3.2.27"/>
    </reaction>
</comment>
<evidence type="ECO:0000256" key="3">
    <source>
        <dbReference type="ARBA" id="ARBA00010258"/>
    </source>
</evidence>
<comment type="caution">
    <text evidence="17">The sequence shown here is derived from an EMBL/GenBank/DDBJ whole genome shotgun (WGS) entry which is preliminary data.</text>
</comment>
<dbReference type="RefSeq" id="XP_020431208.1">
    <property type="nucleotide sequence ID" value="XM_020578744.1"/>
</dbReference>
<reference evidence="17 18" key="1">
    <citation type="journal article" date="2011" name="Genome Res.">
        <title>Phylogeny-wide analysis of social amoeba genomes highlights ancient origins for complex intercellular communication.</title>
        <authorList>
            <person name="Heidel A.J."/>
            <person name="Lawal H.M."/>
            <person name="Felder M."/>
            <person name="Schilde C."/>
            <person name="Helps N.R."/>
            <person name="Tunggal B."/>
            <person name="Rivero F."/>
            <person name="John U."/>
            <person name="Schleicher M."/>
            <person name="Eichinger L."/>
            <person name="Platzer M."/>
            <person name="Noegel A.A."/>
            <person name="Schaap P."/>
            <person name="Gloeckner G."/>
        </authorList>
    </citation>
    <scope>NUCLEOTIDE SEQUENCE [LARGE SCALE GENOMIC DNA]</scope>
    <source>
        <strain evidence="18">ATCC 26659 / Pp 5 / PN500</strain>
    </source>
</reference>
<dbReference type="OMA" id="WPGDKFV"/>
<proteinExistence type="inferred from homology"/>
<dbReference type="AlphaFoldDB" id="D3BHA9"/>
<name>D3BHA9_HETP5</name>
<dbReference type="GeneID" id="31363391"/>
<evidence type="ECO:0000256" key="2">
    <source>
        <dbReference type="ARBA" id="ARBA00004123"/>
    </source>
</evidence>
<dbReference type="Gene3D" id="3.90.1150.220">
    <property type="match status" value="1"/>
</dbReference>
<keyword evidence="7 15" id="KW-0479">Metal-binding</keyword>
<dbReference type="EMBL" id="ADBJ01000036">
    <property type="protein sequence ID" value="EFA79086.1"/>
    <property type="molecule type" value="Genomic_DNA"/>
</dbReference>
<evidence type="ECO:0000256" key="6">
    <source>
        <dbReference type="ARBA" id="ARBA00022679"/>
    </source>
</evidence>
<evidence type="ECO:0000256" key="8">
    <source>
        <dbReference type="ARBA" id="ARBA00022763"/>
    </source>
</evidence>
<keyword evidence="12 15" id="KW-0233">DNA recombination</keyword>
<keyword evidence="14 15" id="KW-0539">Nucleus</keyword>
<evidence type="ECO:0000313" key="18">
    <source>
        <dbReference type="Proteomes" id="UP000001396"/>
    </source>
</evidence>
<comment type="similarity">
    <text evidence="3 15">Belongs to the NSE1 family.</text>
</comment>
<organism evidence="17 18">
    <name type="scientific">Heterostelium pallidum (strain ATCC 26659 / Pp 5 / PN500)</name>
    <name type="common">Cellular slime mold</name>
    <name type="synonym">Polysphondylium pallidum</name>
    <dbReference type="NCBI Taxonomy" id="670386"/>
    <lineage>
        <taxon>Eukaryota</taxon>
        <taxon>Amoebozoa</taxon>
        <taxon>Evosea</taxon>
        <taxon>Eumycetozoa</taxon>
        <taxon>Dictyostelia</taxon>
        <taxon>Acytosteliales</taxon>
        <taxon>Acytosteliaceae</taxon>
        <taxon>Heterostelium</taxon>
    </lineage>
</organism>
<comment type="subunit">
    <text evidence="15">Component of the Smc5-Smc6 complex.</text>
</comment>
<evidence type="ECO:0000256" key="14">
    <source>
        <dbReference type="ARBA" id="ARBA00023242"/>
    </source>
</evidence>
<dbReference type="FunCoup" id="D3BHA9">
    <property type="interactions" value="50"/>
</dbReference>
<dbReference type="GO" id="GO:0030915">
    <property type="term" value="C:Smc5-Smc6 complex"/>
    <property type="evidence" value="ECO:0007669"/>
    <property type="project" value="UniProtKB-UniRule"/>
</dbReference>
<accession>D3BHA9</accession>
<protein>
    <recommendedName>
        <fullName evidence="5 15">Non-structural maintenance of chromosomes element 1 homolog</fullName>
        <ecNumber evidence="4 15">2.3.2.27</ecNumber>
    </recommendedName>
</protein>
<keyword evidence="13 15" id="KW-0234">DNA repair</keyword>
<dbReference type="GO" id="GO:0000724">
    <property type="term" value="P:double-strand break repair via homologous recombination"/>
    <property type="evidence" value="ECO:0007669"/>
    <property type="project" value="TreeGrafter"/>
</dbReference>
<dbReference type="PANTHER" id="PTHR20973:SF0">
    <property type="entry name" value="NON-STRUCTURAL MAINTENANCE OF CHROMOSOMES ELEMENT 1 HOMOLOG"/>
    <property type="match status" value="1"/>
</dbReference>
<keyword evidence="10 15" id="KW-0833">Ubl conjugation pathway</keyword>
<evidence type="ECO:0000256" key="4">
    <source>
        <dbReference type="ARBA" id="ARBA00012483"/>
    </source>
</evidence>
<dbReference type="Gene3D" id="3.30.40.10">
    <property type="entry name" value="Zinc/RING finger domain, C3HC4 (zinc finger)"/>
    <property type="match status" value="1"/>
</dbReference>
<keyword evidence="11 15" id="KW-0862">Zinc</keyword>
<evidence type="ECO:0000259" key="16">
    <source>
        <dbReference type="Pfam" id="PF08746"/>
    </source>
</evidence>
<evidence type="ECO:0000256" key="7">
    <source>
        <dbReference type="ARBA" id="ARBA00022723"/>
    </source>
</evidence>
<evidence type="ECO:0000256" key="5">
    <source>
        <dbReference type="ARBA" id="ARBA00019422"/>
    </source>
</evidence>
<keyword evidence="8 15" id="KW-0227">DNA damage</keyword>
<dbReference type="Proteomes" id="UP000001396">
    <property type="component" value="Unassembled WGS sequence"/>
</dbReference>
<evidence type="ECO:0000256" key="13">
    <source>
        <dbReference type="ARBA" id="ARBA00023204"/>
    </source>
</evidence>
<keyword evidence="18" id="KW-1185">Reference proteome</keyword>
<comment type="subcellular location">
    <subcellularLocation>
        <location evidence="2 15">Nucleus</location>
    </subcellularLocation>
</comment>
<dbReference type="Gene3D" id="1.10.10.10">
    <property type="entry name" value="Winged helix-like DNA-binding domain superfamily/Winged helix DNA-binding domain"/>
    <property type="match status" value="1"/>
</dbReference>
<sequence>MSDDENEDYVGALEILEAKYQTLLQTFIERRIIEQKTVDNIVACINRHYGDREASSEYIRSINSTIISLNLQIKDLRTSDKHFWCLVNLKPDESSKLTTNYNANETTLFKLTVCLFINNHQNDLIMETLIANGGEAKSSECINLANRAAISLSMAEMTLQKFKVDGWLKDSGTTMISLTERAILDLNPILTELPHCQLCKQIVLPVNGVVEECMNCQIRLHPHCSNQYFKKTANCPACKQRFK</sequence>
<evidence type="ECO:0000256" key="15">
    <source>
        <dbReference type="RuleBase" id="RU368018"/>
    </source>
</evidence>
<evidence type="ECO:0000256" key="11">
    <source>
        <dbReference type="ARBA" id="ARBA00022833"/>
    </source>
</evidence>
<keyword evidence="6 15" id="KW-0808">Transferase</keyword>
<evidence type="ECO:0000256" key="9">
    <source>
        <dbReference type="ARBA" id="ARBA00022771"/>
    </source>
</evidence>
<gene>
    <name evidence="17" type="ORF">PPL_07911</name>
</gene>
<dbReference type="GO" id="GO:0061630">
    <property type="term" value="F:ubiquitin protein ligase activity"/>
    <property type="evidence" value="ECO:0007669"/>
    <property type="project" value="UniProtKB-EC"/>
</dbReference>
<dbReference type="InterPro" id="IPR014857">
    <property type="entry name" value="Nse1_RING_C4HC3-type"/>
</dbReference>
<dbReference type="InterPro" id="IPR011513">
    <property type="entry name" value="Nse1"/>
</dbReference>
<dbReference type="GO" id="GO:0005634">
    <property type="term" value="C:nucleus"/>
    <property type="evidence" value="ECO:0007669"/>
    <property type="project" value="UniProtKB-SubCell"/>
</dbReference>
<dbReference type="STRING" id="670386.D3BHA9"/>
<dbReference type="PANTHER" id="PTHR20973">
    <property type="entry name" value="NON-SMC ELEMENT 1-RELATED"/>
    <property type="match status" value="1"/>
</dbReference>
<evidence type="ECO:0000256" key="12">
    <source>
        <dbReference type="ARBA" id="ARBA00023172"/>
    </source>
</evidence>
<evidence type="ECO:0000256" key="10">
    <source>
        <dbReference type="ARBA" id="ARBA00022786"/>
    </source>
</evidence>
<feature type="domain" description="Non-structural maintenance of chromosomes element 1 RING C4HC3-type" evidence="16">
    <location>
        <begin position="196"/>
        <end position="238"/>
    </location>
</feature>
<dbReference type="InterPro" id="IPR013083">
    <property type="entry name" value="Znf_RING/FYVE/PHD"/>
</dbReference>